<dbReference type="PANTHER" id="PTHR15967">
    <property type="entry name" value="E2F-ASSOCIATED PHOSPHOPROTEIN"/>
    <property type="match status" value="1"/>
</dbReference>
<comment type="caution">
    <text evidence="2">The sequence shown here is derived from an EMBL/GenBank/DDBJ whole genome shotgun (WGS) entry which is preliminary data.</text>
</comment>
<accession>A0AA89AME5</accession>
<proteinExistence type="predicted"/>
<dbReference type="AlphaFoldDB" id="A0AA89AME5"/>
<keyword evidence="3" id="KW-1185">Reference proteome</keyword>
<dbReference type="GO" id="GO:0005634">
    <property type="term" value="C:nucleus"/>
    <property type="evidence" value="ECO:0007669"/>
    <property type="project" value="TreeGrafter"/>
</dbReference>
<dbReference type="Pfam" id="PF10238">
    <property type="entry name" value="Eapp_C"/>
    <property type="match status" value="1"/>
</dbReference>
<name>A0AA89AME5_9ASTE</name>
<dbReference type="PANTHER" id="PTHR15967:SF0">
    <property type="entry name" value="E2F-ASSOCIATED PHOSPHOPROTEIN"/>
    <property type="match status" value="1"/>
</dbReference>
<protein>
    <submittedName>
        <fullName evidence="2">Uncharacterized protein</fullName>
    </submittedName>
</protein>
<feature type="region of interest" description="Disordered" evidence="1">
    <location>
        <begin position="47"/>
        <end position="67"/>
    </location>
</feature>
<feature type="compositionally biased region" description="Basic residues" evidence="1">
    <location>
        <begin position="49"/>
        <end position="58"/>
    </location>
</feature>
<dbReference type="Proteomes" id="UP001188597">
    <property type="component" value="Unassembled WGS sequence"/>
</dbReference>
<sequence>MILVVALECEKSHVRNLWLRHEKYVTQYRAIFVINCKIKSDEVSQPGSLKRKRVRRGKGTGPVSGESLRQVGCTVCSTEVGVIDEDEFVDAIGNSSNLISSVAPRKGSGNPLGTTAGLPECSLVYGWR</sequence>
<reference evidence="2" key="1">
    <citation type="submission" date="2022-12" db="EMBL/GenBank/DDBJ databases">
        <title>Draft genome assemblies for two species of Escallonia (Escalloniales).</title>
        <authorList>
            <person name="Chanderbali A."/>
            <person name="Dervinis C."/>
            <person name="Anghel I."/>
            <person name="Soltis D."/>
            <person name="Soltis P."/>
            <person name="Zapata F."/>
        </authorList>
    </citation>
    <scope>NUCLEOTIDE SEQUENCE</scope>
    <source>
        <strain evidence="2">UCBG64.0493</strain>
        <tissue evidence="2">Leaf</tissue>
    </source>
</reference>
<evidence type="ECO:0000313" key="3">
    <source>
        <dbReference type="Proteomes" id="UP001188597"/>
    </source>
</evidence>
<organism evidence="2 3">
    <name type="scientific">Escallonia herrerae</name>
    <dbReference type="NCBI Taxonomy" id="1293975"/>
    <lineage>
        <taxon>Eukaryota</taxon>
        <taxon>Viridiplantae</taxon>
        <taxon>Streptophyta</taxon>
        <taxon>Embryophyta</taxon>
        <taxon>Tracheophyta</taxon>
        <taxon>Spermatophyta</taxon>
        <taxon>Magnoliopsida</taxon>
        <taxon>eudicotyledons</taxon>
        <taxon>Gunneridae</taxon>
        <taxon>Pentapetalae</taxon>
        <taxon>asterids</taxon>
        <taxon>campanulids</taxon>
        <taxon>Escalloniales</taxon>
        <taxon>Escalloniaceae</taxon>
        <taxon>Escallonia</taxon>
    </lineage>
</organism>
<gene>
    <name evidence="2" type="ORF">RJ639_013707</name>
</gene>
<evidence type="ECO:0000256" key="1">
    <source>
        <dbReference type="SAM" id="MobiDB-lite"/>
    </source>
</evidence>
<evidence type="ECO:0000313" key="2">
    <source>
        <dbReference type="EMBL" id="KAK3007877.1"/>
    </source>
</evidence>
<dbReference type="InterPro" id="IPR019370">
    <property type="entry name" value="E2F-assoc_phosphoprotein"/>
</dbReference>
<dbReference type="EMBL" id="JAVXUP010001814">
    <property type="protein sequence ID" value="KAK3007877.1"/>
    <property type="molecule type" value="Genomic_DNA"/>
</dbReference>